<dbReference type="CDD" id="cd04301">
    <property type="entry name" value="NAT_SF"/>
    <property type="match status" value="1"/>
</dbReference>
<dbReference type="KEGG" id="mgg:MPLG2_3775"/>
<organism evidence="2 3">
    <name type="scientific">Micropruina glycogenica</name>
    <dbReference type="NCBI Taxonomy" id="75385"/>
    <lineage>
        <taxon>Bacteria</taxon>
        <taxon>Bacillati</taxon>
        <taxon>Actinomycetota</taxon>
        <taxon>Actinomycetes</taxon>
        <taxon>Propionibacteriales</taxon>
        <taxon>Nocardioidaceae</taxon>
        <taxon>Micropruina</taxon>
    </lineage>
</organism>
<dbReference type="OrthoDB" id="5243104at2"/>
<reference evidence="2 3" key="1">
    <citation type="submission" date="2018-02" db="EMBL/GenBank/DDBJ databases">
        <authorList>
            <person name="Cohen D.B."/>
            <person name="Kent A.D."/>
        </authorList>
    </citation>
    <scope>NUCLEOTIDE SEQUENCE [LARGE SCALE GENOMIC DNA]</scope>
    <source>
        <strain evidence="2">1</strain>
    </source>
</reference>
<feature type="domain" description="N-acetyltransferase" evidence="1">
    <location>
        <begin position="102"/>
        <end position="232"/>
    </location>
</feature>
<evidence type="ECO:0000313" key="2">
    <source>
        <dbReference type="EMBL" id="SPD88805.1"/>
    </source>
</evidence>
<name>A0A2N9JL87_9ACTN</name>
<evidence type="ECO:0000259" key="1">
    <source>
        <dbReference type="PROSITE" id="PS51186"/>
    </source>
</evidence>
<dbReference type="Pfam" id="PF13508">
    <property type="entry name" value="Acetyltransf_7"/>
    <property type="match status" value="1"/>
</dbReference>
<dbReference type="GO" id="GO:0016747">
    <property type="term" value="F:acyltransferase activity, transferring groups other than amino-acyl groups"/>
    <property type="evidence" value="ECO:0007669"/>
    <property type="project" value="InterPro"/>
</dbReference>
<dbReference type="AlphaFoldDB" id="A0A2N9JL87"/>
<dbReference type="RefSeq" id="WP_105187233.1">
    <property type="nucleotide sequence ID" value="NZ_BAAAGO010000037.1"/>
</dbReference>
<dbReference type="Proteomes" id="UP000238164">
    <property type="component" value="Chromosome 1"/>
</dbReference>
<gene>
    <name evidence="2" type="ORF">MPLG2_3775</name>
</gene>
<dbReference type="InterPro" id="IPR016181">
    <property type="entry name" value="Acyl_CoA_acyltransferase"/>
</dbReference>
<dbReference type="SUPFAM" id="SSF55729">
    <property type="entry name" value="Acyl-CoA N-acyltransferases (Nat)"/>
    <property type="match status" value="1"/>
</dbReference>
<protein>
    <recommendedName>
        <fullName evidence="1">N-acetyltransferase domain-containing protein</fullName>
    </recommendedName>
</protein>
<dbReference type="Gene3D" id="3.40.630.30">
    <property type="match status" value="1"/>
</dbReference>
<dbReference type="InterPro" id="IPR000182">
    <property type="entry name" value="GNAT_dom"/>
</dbReference>
<keyword evidence="3" id="KW-1185">Reference proteome</keyword>
<proteinExistence type="predicted"/>
<evidence type="ECO:0000313" key="3">
    <source>
        <dbReference type="Proteomes" id="UP000238164"/>
    </source>
</evidence>
<sequence length="232" mass="23947">MTDPIALCAEGEAAWHRFAYDSLGSGWADDGRLARAADTVPHPFLLGAVTLTPDATVPDEVPGIVCDSYARLSLPGRRAEPTGHWMVRSGGAAAPVSSVPGLSIRRAETDDDVVWFEAVAFLAADGTPPSRIGELHPAGSQRQPGVTLLVAEIDGEGVGTALSIVTPRVNNIGAVAVMAAQRGRGIGSLLTEAAAAVAPEVTATLSATPLGRGVYARLGFTEVGRPLHHHPV</sequence>
<dbReference type="EMBL" id="LT985188">
    <property type="protein sequence ID" value="SPD88805.1"/>
    <property type="molecule type" value="Genomic_DNA"/>
</dbReference>
<accession>A0A2N9JL87</accession>
<dbReference type="PROSITE" id="PS51186">
    <property type="entry name" value="GNAT"/>
    <property type="match status" value="1"/>
</dbReference>